<proteinExistence type="predicted"/>
<dbReference type="InterPro" id="IPR017941">
    <property type="entry name" value="Rieske_2Fe-2S"/>
</dbReference>
<dbReference type="Pfam" id="PF01266">
    <property type="entry name" value="DAO"/>
    <property type="match status" value="1"/>
</dbReference>
<keyword evidence="4" id="KW-0411">Iron-sulfur</keyword>
<name>A0A0L6CPM0_9MICO</name>
<evidence type="ECO:0000259" key="6">
    <source>
        <dbReference type="PROSITE" id="PS51296"/>
    </source>
</evidence>
<evidence type="ECO:0000256" key="2">
    <source>
        <dbReference type="ARBA" id="ARBA00022723"/>
    </source>
</evidence>
<keyword evidence="3" id="KW-0408">Iron</keyword>
<dbReference type="Gene3D" id="3.50.50.60">
    <property type="entry name" value="FAD/NAD(P)-binding domain"/>
    <property type="match status" value="1"/>
</dbReference>
<dbReference type="InterPro" id="IPR036922">
    <property type="entry name" value="Rieske_2Fe-2S_sf"/>
</dbReference>
<keyword evidence="2" id="KW-0479">Metal-binding</keyword>
<dbReference type="EMBL" id="LAIR01000002">
    <property type="protein sequence ID" value="KNX39595.1"/>
    <property type="molecule type" value="Genomic_DNA"/>
</dbReference>
<dbReference type="GO" id="GO:0016020">
    <property type="term" value="C:membrane"/>
    <property type="evidence" value="ECO:0007669"/>
    <property type="project" value="InterPro"/>
</dbReference>
<gene>
    <name evidence="7" type="ORF">VV01_18685</name>
</gene>
<sequence length="491" mass="52525">MWNDGRPPVDSDTLDRDSCDDVVVGAGLTGLMSALLLARAGRDVVVLEAREVGAVTTGSTTGKLSVLQGTTLSGLLARHPEDVVRAYVEANREGLHWLLRYGEDRGVPMERRPAVTYAPDSGRGRERARAEHDAAAQVGLGVRWQDELPVPFPHAGGTVLADQAQLDPFDLLEQLVADVRAEGGVVVTGARVHGVSKVGRPTVQYGDGRTLRCDTVVLATGTPVLDRGLYFAKLTPERSYALAFEHPAPPELMMLSASGPTRSVRDAPGSAGRLLLIGGDGHVVGRTPSEAAHVERLRAWTHEHFPEAVETHHWSAQDYRSHDGVPYVGRLPRGHGNIYVATGFAKWGLTNAVAAGLSIAADVLGGRLPWADRLHRRVTRPSSALNVVRTNAGVTVAAVRSTLDAELRPLPDEVPDGSGVVGRADGVPTGRASTDGQSCAVRAICTHLGGTLTWNDAEHTWDCPLHGSRFDARGDILEGPATRRLRTYDTR</sequence>
<dbReference type="PATRIC" id="fig|1631356.3.peg.3733"/>
<dbReference type="PRINTS" id="PR00162">
    <property type="entry name" value="RIESKE"/>
</dbReference>
<dbReference type="SUPFAM" id="SSF51971">
    <property type="entry name" value="Nucleotide-binding domain"/>
    <property type="match status" value="1"/>
</dbReference>
<dbReference type="STRING" id="1631356.VV01_18685"/>
<evidence type="ECO:0000256" key="3">
    <source>
        <dbReference type="ARBA" id="ARBA00023004"/>
    </source>
</evidence>
<dbReference type="GO" id="GO:0051537">
    <property type="term" value="F:2 iron, 2 sulfur cluster binding"/>
    <property type="evidence" value="ECO:0007669"/>
    <property type="project" value="UniProtKB-KW"/>
</dbReference>
<evidence type="ECO:0000256" key="5">
    <source>
        <dbReference type="ARBA" id="ARBA00023157"/>
    </source>
</evidence>
<dbReference type="InterPro" id="IPR036188">
    <property type="entry name" value="FAD/NAD-bd_sf"/>
</dbReference>
<dbReference type="SUPFAM" id="SSF50022">
    <property type="entry name" value="ISP domain"/>
    <property type="match status" value="1"/>
</dbReference>
<dbReference type="Gene3D" id="2.102.10.10">
    <property type="entry name" value="Rieske [2Fe-2S] iron-sulphur domain"/>
    <property type="match status" value="1"/>
</dbReference>
<dbReference type="GO" id="GO:0004497">
    <property type="term" value="F:monooxygenase activity"/>
    <property type="evidence" value="ECO:0007669"/>
    <property type="project" value="UniProtKB-ARBA"/>
</dbReference>
<organism evidence="7 8">
    <name type="scientific">Luteipulveratus halotolerans</name>
    <dbReference type="NCBI Taxonomy" id="1631356"/>
    <lineage>
        <taxon>Bacteria</taxon>
        <taxon>Bacillati</taxon>
        <taxon>Actinomycetota</taxon>
        <taxon>Actinomycetes</taxon>
        <taxon>Micrococcales</taxon>
        <taxon>Dermacoccaceae</taxon>
        <taxon>Luteipulveratus</taxon>
    </lineage>
</organism>
<dbReference type="Pfam" id="PF00355">
    <property type="entry name" value="Rieske"/>
    <property type="match status" value="1"/>
</dbReference>
<evidence type="ECO:0000256" key="1">
    <source>
        <dbReference type="ARBA" id="ARBA00022714"/>
    </source>
</evidence>
<dbReference type="GO" id="GO:0016705">
    <property type="term" value="F:oxidoreductase activity, acting on paired donors, with incorporation or reduction of molecular oxygen"/>
    <property type="evidence" value="ECO:0007669"/>
    <property type="project" value="UniProtKB-ARBA"/>
</dbReference>
<dbReference type="InterPro" id="IPR005805">
    <property type="entry name" value="Rieske_Fe-S_prot_C"/>
</dbReference>
<keyword evidence="8" id="KW-1185">Reference proteome</keyword>
<evidence type="ECO:0000313" key="8">
    <source>
        <dbReference type="Proteomes" id="UP000037397"/>
    </source>
</evidence>
<comment type="caution">
    <text evidence="7">The sequence shown here is derived from an EMBL/GenBank/DDBJ whole genome shotgun (WGS) entry which is preliminary data.</text>
</comment>
<evidence type="ECO:0000313" key="7">
    <source>
        <dbReference type="EMBL" id="KNX39595.1"/>
    </source>
</evidence>
<dbReference type="PANTHER" id="PTHR13847">
    <property type="entry name" value="SARCOSINE DEHYDROGENASE-RELATED"/>
    <property type="match status" value="1"/>
</dbReference>
<dbReference type="Gene3D" id="3.30.9.10">
    <property type="entry name" value="D-Amino Acid Oxidase, subunit A, domain 2"/>
    <property type="match status" value="1"/>
</dbReference>
<keyword evidence="1" id="KW-0001">2Fe-2S</keyword>
<dbReference type="AlphaFoldDB" id="A0A0L6CPM0"/>
<dbReference type="PROSITE" id="PS51296">
    <property type="entry name" value="RIESKE"/>
    <property type="match status" value="1"/>
</dbReference>
<feature type="domain" description="Rieske" evidence="6">
    <location>
        <begin position="405"/>
        <end position="491"/>
    </location>
</feature>
<dbReference type="GO" id="GO:0005737">
    <property type="term" value="C:cytoplasm"/>
    <property type="evidence" value="ECO:0007669"/>
    <property type="project" value="TreeGrafter"/>
</dbReference>
<accession>A0A0L6CPM0</accession>
<dbReference type="GO" id="GO:0046872">
    <property type="term" value="F:metal ion binding"/>
    <property type="evidence" value="ECO:0007669"/>
    <property type="project" value="UniProtKB-KW"/>
</dbReference>
<reference evidence="8" key="1">
    <citation type="submission" date="2015-03" db="EMBL/GenBank/DDBJ databases">
        <title>Luteipulveratus halotolerans sp. nov., a novel actinobacterium (Dermacoccaceae) from Sarawak, Malaysia.</title>
        <authorList>
            <person name="Juboi H."/>
            <person name="Basik A."/>
            <person name="Shamsul S.S."/>
            <person name="Arnold P."/>
            <person name="Schmitt E.K."/>
            <person name="Sanglier J.-J."/>
            <person name="Yeo T."/>
        </authorList>
    </citation>
    <scope>NUCLEOTIDE SEQUENCE [LARGE SCALE GENOMIC DNA]</scope>
    <source>
        <strain evidence="8">C296001</strain>
    </source>
</reference>
<protein>
    <recommendedName>
        <fullName evidence="6">Rieske domain-containing protein</fullName>
    </recommendedName>
</protein>
<dbReference type="PANTHER" id="PTHR13847:SF274">
    <property type="entry name" value="RIESKE 2FE-2S IRON-SULFUR PROTEIN YHFW-RELATED"/>
    <property type="match status" value="1"/>
</dbReference>
<keyword evidence="5" id="KW-1015">Disulfide bond</keyword>
<dbReference type="InterPro" id="IPR006076">
    <property type="entry name" value="FAD-dep_OxRdtase"/>
</dbReference>
<dbReference type="Proteomes" id="UP000037397">
    <property type="component" value="Unassembled WGS sequence"/>
</dbReference>
<evidence type="ECO:0000256" key="4">
    <source>
        <dbReference type="ARBA" id="ARBA00023014"/>
    </source>
</evidence>